<proteinExistence type="predicted"/>
<sequence>MASPSSSSPTTPLLLKSPSSTSDSDFENNNNNNHHHHHHPCKVIIPMQIHKPVAILSGHVGSISSLALCGEFLLSASQSHDIIVWQHPDLRRFATFGHGHGSVKSLLALSNHVFTAHQDGHIRVWKLSRRSENLFRLLSTLPTTKDYLGNFLKQSNYVQTRRHHKKLWIQHADTISCLAVHNGVIYSGSWDKSIKVWRLSDFKCLESIKAHEDAINAVVAHKGLVYSASADGKIKIWKKDEKKSFLHCLKGVLERNKDVSWNSVIVCEDGRRRFVYGGGSDGSVVGWEEDEQQEQKEGWNLVCDINKAHEMAVLCLCSVGEMVCSGSADKSVGLWRRERGGGLVKVGVIRGHEGPVKCLQASRLGFGGGGEGGGGFMVYSGGLDKSLRVWWVSMESSEVKKDNDKKKDLRSLSY</sequence>
<keyword evidence="1" id="KW-0418">Kinase</keyword>
<dbReference type="EC" id="2.7.11.7" evidence="1"/>
<protein>
    <submittedName>
        <fullName evidence="1">[Myosin heavy-chain] kinase protein</fullName>
        <ecNumber evidence="1">2.7.11.7</ecNumber>
    </submittedName>
</protein>
<keyword evidence="1" id="KW-0808">Transferase</keyword>
<evidence type="ECO:0000313" key="1">
    <source>
        <dbReference type="EMBL" id="KAH7677164.1"/>
    </source>
</evidence>
<reference evidence="2" key="1">
    <citation type="journal article" date="2022" name="Nat. Commun.">
        <title>Chromosome evolution and the genetic basis of agronomically important traits in greater yam.</title>
        <authorList>
            <person name="Bredeson J.V."/>
            <person name="Lyons J.B."/>
            <person name="Oniyinde I.O."/>
            <person name="Okereke N.R."/>
            <person name="Kolade O."/>
            <person name="Nnabue I."/>
            <person name="Nwadili C.O."/>
            <person name="Hribova E."/>
            <person name="Parker M."/>
            <person name="Nwogha J."/>
            <person name="Shu S."/>
            <person name="Carlson J."/>
            <person name="Kariba R."/>
            <person name="Muthemba S."/>
            <person name="Knop K."/>
            <person name="Barton G.J."/>
            <person name="Sherwood A.V."/>
            <person name="Lopez-Montes A."/>
            <person name="Asiedu R."/>
            <person name="Jamnadass R."/>
            <person name="Muchugi A."/>
            <person name="Goodstein D."/>
            <person name="Egesi C.N."/>
            <person name="Featherston J."/>
            <person name="Asfaw A."/>
            <person name="Simpson G.G."/>
            <person name="Dolezel J."/>
            <person name="Hendre P.S."/>
            <person name="Van Deynze A."/>
            <person name="Kumar P.L."/>
            <person name="Obidiegwu J.E."/>
            <person name="Bhattacharjee R."/>
            <person name="Rokhsar D.S."/>
        </authorList>
    </citation>
    <scope>NUCLEOTIDE SEQUENCE [LARGE SCALE GENOMIC DNA]</scope>
    <source>
        <strain evidence="2">cv. TDa95/00328</strain>
    </source>
</reference>
<organism evidence="1 2">
    <name type="scientific">Dioscorea alata</name>
    <name type="common">Purple yam</name>
    <dbReference type="NCBI Taxonomy" id="55571"/>
    <lineage>
        <taxon>Eukaryota</taxon>
        <taxon>Viridiplantae</taxon>
        <taxon>Streptophyta</taxon>
        <taxon>Embryophyta</taxon>
        <taxon>Tracheophyta</taxon>
        <taxon>Spermatophyta</taxon>
        <taxon>Magnoliopsida</taxon>
        <taxon>Liliopsida</taxon>
        <taxon>Dioscoreales</taxon>
        <taxon>Dioscoreaceae</taxon>
        <taxon>Dioscorea</taxon>
    </lineage>
</organism>
<evidence type="ECO:0000313" key="2">
    <source>
        <dbReference type="Proteomes" id="UP000827976"/>
    </source>
</evidence>
<dbReference type="Proteomes" id="UP000827976">
    <property type="component" value="Chromosome 7"/>
</dbReference>
<dbReference type="EMBL" id="CM037017">
    <property type="protein sequence ID" value="KAH7677164.1"/>
    <property type="molecule type" value="Genomic_DNA"/>
</dbReference>
<name>A0ACB7VRH7_DIOAL</name>
<accession>A0ACB7VRH7</accession>
<keyword evidence="2" id="KW-1185">Reference proteome</keyword>
<gene>
    <name evidence="1" type="ORF">IHE45_07G064500</name>
</gene>
<comment type="caution">
    <text evidence="1">The sequence shown here is derived from an EMBL/GenBank/DDBJ whole genome shotgun (WGS) entry which is preliminary data.</text>
</comment>